<feature type="coiled-coil region" evidence="1">
    <location>
        <begin position="113"/>
        <end position="140"/>
    </location>
</feature>
<sequence length="192" mass="22699">MLTTVISRIREEELLQAVQDLKDRGFEQQGEIVREFSAPKRFSSAQKKRFKFEENDQCVMYRVKMVKTRSDVKKSELTQKLEIHQHDIISLFKEALRIEEAAIHEADKLWTDIERERRKNEALQMENDALRKVLLELYKEELKEQPKVYKNPLKGNYPAYTCVGRRKIEIGRFDTEKEAKQAEINARGVLEA</sequence>
<gene>
    <name evidence="2" type="ORF">UFB30_05310</name>
</gene>
<evidence type="ECO:0000256" key="1">
    <source>
        <dbReference type="SAM" id="Coils"/>
    </source>
</evidence>
<proteinExistence type="predicted"/>
<keyword evidence="1" id="KW-0175">Coiled coil</keyword>
<dbReference type="RefSeq" id="WP_322420649.1">
    <property type="nucleotide sequence ID" value="NZ_JAXQNN010000002.1"/>
</dbReference>
<reference evidence="2 3" key="1">
    <citation type="submission" date="2023-12" db="EMBL/GenBank/DDBJ databases">
        <title>Jeotgalibacillus haloalkaliphilus sp. nov., a novel salt-tolerant bacteria, isolated from the estuary of the Fenhe River into the Yellow River.</title>
        <authorList>
            <person name="Li Y."/>
        </authorList>
    </citation>
    <scope>NUCLEOTIDE SEQUENCE [LARGE SCALE GENOMIC DNA]</scope>
    <source>
        <strain evidence="2 3">HH7-29</strain>
    </source>
</reference>
<organism evidence="2 3">
    <name type="scientific">Jeotgalibacillus haloalkalitolerans</name>
    <dbReference type="NCBI Taxonomy" id="3104292"/>
    <lineage>
        <taxon>Bacteria</taxon>
        <taxon>Bacillati</taxon>
        <taxon>Bacillota</taxon>
        <taxon>Bacilli</taxon>
        <taxon>Bacillales</taxon>
        <taxon>Caryophanaceae</taxon>
        <taxon>Jeotgalibacillus</taxon>
    </lineage>
</organism>
<keyword evidence="3" id="KW-1185">Reference proteome</keyword>
<evidence type="ECO:0000313" key="2">
    <source>
        <dbReference type="EMBL" id="MDZ5711632.1"/>
    </source>
</evidence>
<dbReference type="Proteomes" id="UP001292084">
    <property type="component" value="Unassembled WGS sequence"/>
</dbReference>
<comment type="caution">
    <text evidence="2">The sequence shown here is derived from an EMBL/GenBank/DDBJ whole genome shotgun (WGS) entry which is preliminary data.</text>
</comment>
<evidence type="ECO:0000313" key="3">
    <source>
        <dbReference type="Proteomes" id="UP001292084"/>
    </source>
</evidence>
<accession>A0ABU5KKE0</accession>
<protein>
    <recommendedName>
        <fullName evidence="4">SPOR domain-containing protein</fullName>
    </recommendedName>
</protein>
<evidence type="ECO:0008006" key="4">
    <source>
        <dbReference type="Google" id="ProtNLM"/>
    </source>
</evidence>
<name>A0ABU5KKE0_9BACL</name>
<dbReference type="EMBL" id="JAXQNN010000002">
    <property type="protein sequence ID" value="MDZ5711632.1"/>
    <property type="molecule type" value="Genomic_DNA"/>
</dbReference>